<dbReference type="EMBL" id="KQ971361">
    <property type="protein sequence ID" value="KYB25951.1"/>
    <property type="molecule type" value="Genomic_DNA"/>
</dbReference>
<dbReference type="InParanoid" id="A0A139WDN6"/>
<reference evidence="4 5" key="1">
    <citation type="journal article" date="2008" name="Nature">
        <title>The genome of the model beetle and pest Tribolium castaneum.</title>
        <authorList>
            <consortium name="Tribolium Genome Sequencing Consortium"/>
            <person name="Richards S."/>
            <person name="Gibbs R.A."/>
            <person name="Weinstock G.M."/>
            <person name="Brown S.J."/>
            <person name="Denell R."/>
            <person name="Beeman R.W."/>
            <person name="Gibbs R."/>
            <person name="Beeman R.W."/>
            <person name="Brown S.J."/>
            <person name="Bucher G."/>
            <person name="Friedrich M."/>
            <person name="Grimmelikhuijzen C.J."/>
            <person name="Klingler M."/>
            <person name="Lorenzen M."/>
            <person name="Richards S."/>
            <person name="Roth S."/>
            <person name="Schroder R."/>
            <person name="Tautz D."/>
            <person name="Zdobnov E.M."/>
            <person name="Muzny D."/>
            <person name="Gibbs R.A."/>
            <person name="Weinstock G.M."/>
            <person name="Attaway T."/>
            <person name="Bell S."/>
            <person name="Buhay C.J."/>
            <person name="Chandrabose M.N."/>
            <person name="Chavez D."/>
            <person name="Clerk-Blankenburg K.P."/>
            <person name="Cree A."/>
            <person name="Dao M."/>
            <person name="Davis C."/>
            <person name="Chacko J."/>
            <person name="Dinh H."/>
            <person name="Dugan-Rocha S."/>
            <person name="Fowler G."/>
            <person name="Garner T.T."/>
            <person name="Garnes J."/>
            <person name="Gnirke A."/>
            <person name="Hawes A."/>
            <person name="Hernandez J."/>
            <person name="Hines S."/>
            <person name="Holder M."/>
            <person name="Hume J."/>
            <person name="Jhangiani S.N."/>
            <person name="Joshi V."/>
            <person name="Khan Z.M."/>
            <person name="Jackson L."/>
            <person name="Kovar C."/>
            <person name="Kowis A."/>
            <person name="Lee S."/>
            <person name="Lewis L.R."/>
            <person name="Margolis J."/>
            <person name="Morgan M."/>
            <person name="Nazareth L.V."/>
            <person name="Nguyen N."/>
            <person name="Okwuonu G."/>
            <person name="Parker D."/>
            <person name="Richards S."/>
            <person name="Ruiz S.J."/>
            <person name="Santibanez J."/>
            <person name="Savard J."/>
            <person name="Scherer S.E."/>
            <person name="Schneider B."/>
            <person name="Sodergren E."/>
            <person name="Tautz D."/>
            <person name="Vattahil S."/>
            <person name="Villasana D."/>
            <person name="White C.S."/>
            <person name="Wright R."/>
            <person name="Park Y."/>
            <person name="Beeman R.W."/>
            <person name="Lord J."/>
            <person name="Oppert B."/>
            <person name="Lorenzen M."/>
            <person name="Brown S."/>
            <person name="Wang L."/>
            <person name="Savard J."/>
            <person name="Tautz D."/>
            <person name="Richards S."/>
            <person name="Weinstock G."/>
            <person name="Gibbs R.A."/>
            <person name="Liu Y."/>
            <person name="Worley K."/>
            <person name="Weinstock G."/>
            <person name="Elsik C.G."/>
            <person name="Reese J.T."/>
            <person name="Elhaik E."/>
            <person name="Landan G."/>
            <person name="Graur D."/>
            <person name="Arensburger P."/>
            <person name="Atkinson P."/>
            <person name="Beeman R.W."/>
            <person name="Beidler J."/>
            <person name="Brown S.J."/>
            <person name="Demuth J.P."/>
            <person name="Drury D.W."/>
            <person name="Du Y.Z."/>
            <person name="Fujiwara H."/>
            <person name="Lorenzen M."/>
            <person name="Maselli V."/>
            <person name="Osanai M."/>
            <person name="Park Y."/>
            <person name="Robertson H.M."/>
            <person name="Tu Z."/>
            <person name="Wang J.J."/>
            <person name="Wang S."/>
            <person name="Richards S."/>
            <person name="Song H."/>
            <person name="Zhang L."/>
            <person name="Sodergren E."/>
            <person name="Werner D."/>
            <person name="Stanke M."/>
            <person name="Morgenstern B."/>
            <person name="Solovyev V."/>
            <person name="Kosarev P."/>
            <person name="Brown G."/>
            <person name="Chen H.C."/>
            <person name="Ermolaeva O."/>
            <person name="Hlavina W."/>
            <person name="Kapustin Y."/>
            <person name="Kiryutin B."/>
            <person name="Kitts P."/>
            <person name="Maglott D."/>
            <person name="Pruitt K."/>
            <person name="Sapojnikov V."/>
            <person name="Souvorov A."/>
            <person name="Mackey A.J."/>
            <person name="Waterhouse R.M."/>
            <person name="Wyder S."/>
            <person name="Zdobnov E.M."/>
            <person name="Zdobnov E.M."/>
            <person name="Wyder S."/>
            <person name="Kriventseva E.V."/>
            <person name="Kadowaki T."/>
            <person name="Bork P."/>
            <person name="Aranda M."/>
            <person name="Bao R."/>
            <person name="Beermann A."/>
            <person name="Berns N."/>
            <person name="Bolognesi R."/>
            <person name="Bonneton F."/>
            <person name="Bopp D."/>
            <person name="Brown S.J."/>
            <person name="Bucher G."/>
            <person name="Butts T."/>
            <person name="Chaumot A."/>
            <person name="Denell R.E."/>
            <person name="Ferrier D.E."/>
            <person name="Friedrich M."/>
            <person name="Gordon C.M."/>
            <person name="Jindra M."/>
            <person name="Klingler M."/>
            <person name="Lan Q."/>
            <person name="Lattorff H.M."/>
            <person name="Laudet V."/>
            <person name="von Levetsow C."/>
            <person name="Liu Z."/>
            <person name="Lutz R."/>
            <person name="Lynch J.A."/>
            <person name="da Fonseca R.N."/>
            <person name="Posnien N."/>
            <person name="Reuter R."/>
            <person name="Roth S."/>
            <person name="Savard J."/>
            <person name="Schinko J.B."/>
            <person name="Schmitt C."/>
            <person name="Schoppmeier M."/>
            <person name="Schroder R."/>
            <person name="Shippy T.D."/>
            <person name="Simonnet F."/>
            <person name="Marques-Souza H."/>
            <person name="Tautz D."/>
            <person name="Tomoyasu Y."/>
            <person name="Trauner J."/>
            <person name="Van der Zee M."/>
            <person name="Vervoort M."/>
            <person name="Wittkopp N."/>
            <person name="Wimmer E.A."/>
            <person name="Yang X."/>
            <person name="Jones A.K."/>
            <person name="Sattelle D.B."/>
            <person name="Ebert P.R."/>
            <person name="Nelson D."/>
            <person name="Scott J.G."/>
            <person name="Beeman R.W."/>
            <person name="Muthukrishnan S."/>
            <person name="Kramer K.J."/>
            <person name="Arakane Y."/>
            <person name="Beeman R.W."/>
            <person name="Zhu Q."/>
            <person name="Hogenkamp D."/>
            <person name="Dixit R."/>
            <person name="Oppert B."/>
            <person name="Jiang H."/>
            <person name="Zou Z."/>
            <person name="Marshall J."/>
            <person name="Elpidina E."/>
            <person name="Vinokurov K."/>
            <person name="Oppert C."/>
            <person name="Zou Z."/>
            <person name="Evans J."/>
            <person name="Lu Z."/>
            <person name="Zhao P."/>
            <person name="Sumathipala N."/>
            <person name="Altincicek B."/>
            <person name="Vilcinskas A."/>
            <person name="Williams M."/>
            <person name="Hultmark D."/>
            <person name="Hetru C."/>
            <person name="Jiang H."/>
            <person name="Grimmelikhuijzen C.J."/>
            <person name="Hauser F."/>
            <person name="Cazzamali G."/>
            <person name="Williamson M."/>
            <person name="Park Y."/>
            <person name="Li B."/>
            <person name="Tanaka Y."/>
            <person name="Predel R."/>
            <person name="Neupert S."/>
            <person name="Schachtner J."/>
            <person name="Verleyen P."/>
            <person name="Raible F."/>
            <person name="Bork P."/>
            <person name="Friedrich M."/>
            <person name="Walden K.K."/>
            <person name="Robertson H.M."/>
            <person name="Angeli S."/>
            <person name="Foret S."/>
            <person name="Bucher G."/>
            <person name="Schuetz S."/>
            <person name="Maleszka R."/>
            <person name="Wimmer E.A."/>
            <person name="Beeman R.W."/>
            <person name="Lorenzen M."/>
            <person name="Tomoyasu Y."/>
            <person name="Miller S.C."/>
            <person name="Grossmann D."/>
            <person name="Bucher G."/>
        </authorList>
    </citation>
    <scope>NUCLEOTIDE SEQUENCE [LARGE SCALE GENOMIC DNA]</scope>
    <source>
        <strain evidence="4 5">Georgia GA2</strain>
    </source>
</reference>
<evidence type="ECO:0000256" key="2">
    <source>
        <dbReference type="SAM" id="Phobius"/>
    </source>
</evidence>
<accession>A0A139WDN6</accession>
<keyword evidence="2" id="KW-0472">Membrane</keyword>
<feature type="signal peptide" evidence="3">
    <location>
        <begin position="1"/>
        <end position="18"/>
    </location>
</feature>
<sequence length="727" mass="83450">MDVIFLYFAFFYFYTCQSASLHKKNETLEILKKDVSQVGSAIENFTFDILGELLDDSEDQETTTIESVRSKRSVEDDVRELCHKRCQKAQEVETQQIKDLTVEVKKLKQLVKLLQDQQKIIEVLEQKNNTGKEAKEEKVEENVPNHEQLAKIKTDLTEVIKDLNETRELIDLQKQKDEILEEELMRQKDEITKLKSIVEKIVQKNETIDDSPHISARASELTNIRKFLKSLPDDDDDEDDIHAKLIQLEKQIKKKRRQESLFTELKNLEKNLDEDNGDSDLLKQIIKALKKSEPERKSDSLEITNLSDLEEAINRLRPKESDSAQFQSVLTKLINKPQTPITITPQQMSELTKKLAPNNRPYICIADDGAKNNGYAVPYSRNFPFYPPLDHNQFFPGQVAPPNYYTPGSANGVGSEKQFGYQANGDKYQEDLKQQIDGLQAAIDSLNRPEYLQRPEDKAIVDDLERQIGDLRSLVTNLNYEGVRAKRSTENNEVEEKNSEELIKEMSHFVNKLFKENNATSQARQFGEIQDKINSIKKELDGGKSRAANDYAPPSFSELLNPLPKEVKSSVKNDFFTDVIGRILDKLISAIPIVIQKLFNFSLDELSKNDYSDYDVQVLYKNLGIFAYLPVIILRLVKGISAFMNMLRKNSFFKNFLMPAIILATVAGAVIFLIWWLQPDTSNNPYGYISDNSDPNYQYAGNYQYSGNNQYPVSTNSPVYSRSYFNK</sequence>
<evidence type="ECO:0000256" key="1">
    <source>
        <dbReference type="SAM" id="Coils"/>
    </source>
</evidence>
<dbReference type="AlphaFoldDB" id="A0A139WDN6"/>
<keyword evidence="2" id="KW-1133">Transmembrane helix</keyword>
<evidence type="ECO:0000313" key="4">
    <source>
        <dbReference type="EMBL" id="KYB25951.1"/>
    </source>
</evidence>
<feature type="coiled-coil region" evidence="1">
    <location>
        <begin position="90"/>
        <end position="190"/>
    </location>
</feature>
<keyword evidence="2" id="KW-0812">Transmembrane</keyword>
<dbReference type="Proteomes" id="UP000007266">
    <property type="component" value="Linkage group 8"/>
</dbReference>
<keyword evidence="3" id="KW-0732">Signal</keyword>
<feature type="coiled-coil region" evidence="1">
    <location>
        <begin position="461"/>
        <end position="505"/>
    </location>
</feature>
<feature type="coiled-coil region" evidence="1">
    <location>
        <begin position="238"/>
        <end position="285"/>
    </location>
</feature>
<proteinExistence type="predicted"/>
<evidence type="ECO:0000256" key="3">
    <source>
        <dbReference type="SAM" id="SignalP"/>
    </source>
</evidence>
<feature type="transmembrane region" description="Helical" evidence="2">
    <location>
        <begin position="656"/>
        <end position="677"/>
    </location>
</feature>
<gene>
    <name evidence="4" type="primary">AUGUSTUS-3.0.2_34119</name>
    <name evidence="4" type="ORF">TcasGA2_TC034119</name>
</gene>
<keyword evidence="1" id="KW-0175">Coiled coil</keyword>
<protein>
    <submittedName>
        <fullName evidence="4">Uncharacterized protein</fullName>
    </submittedName>
</protein>
<organism evidence="4 5">
    <name type="scientific">Tribolium castaneum</name>
    <name type="common">Red flour beetle</name>
    <dbReference type="NCBI Taxonomy" id="7070"/>
    <lineage>
        <taxon>Eukaryota</taxon>
        <taxon>Metazoa</taxon>
        <taxon>Ecdysozoa</taxon>
        <taxon>Arthropoda</taxon>
        <taxon>Hexapoda</taxon>
        <taxon>Insecta</taxon>
        <taxon>Pterygota</taxon>
        <taxon>Neoptera</taxon>
        <taxon>Endopterygota</taxon>
        <taxon>Coleoptera</taxon>
        <taxon>Polyphaga</taxon>
        <taxon>Cucujiformia</taxon>
        <taxon>Tenebrionidae</taxon>
        <taxon>Tenebrionidae incertae sedis</taxon>
        <taxon>Tribolium</taxon>
    </lineage>
</organism>
<dbReference type="OrthoDB" id="6742052at2759"/>
<dbReference type="KEGG" id="tca:103314011"/>
<evidence type="ECO:0000313" key="5">
    <source>
        <dbReference type="Proteomes" id="UP000007266"/>
    </source>
</evidence>
<feature type="chain" id="PRO_5007299685" evidence="3">
    <location>
        <begin position="19"/>
        <end position="727"/>
    </location>
</feature>
<feature type="transmembrane region" description="Helical" evidence="2">
    <location>
        <begin position="625"/>
        <end position="644"/>
    </location>
</feature>
<keyword evidence="5" id="KW-1185">Reference proteome</keyword>
<name>A0A139WDN6_TRICA</name>
<reference evidence="4 5" key="2">
    <citation type="journal article" date="2010" name="Nucleic Acids Res.">
        <title>BeetleBase in 2010: revisions to provide comprehensive genomic information for Tribolium castaneum.</title>
        <authorList>
            <person name="Kim H.S."/>
            <person name="Murphy T."/>
            <person name="Xia J."/>
            <person name="Caragea D."/>
            <person name="Park Y."/>
            <person name="Beeman R.W."/>
            <person name="Lorenzen M.D."/>
            <person name="Butcher S."/>
            <person name="Manak J.R."/>
            <person name="Brown S.J."/>
        </authorList>
    </citation>
    <scope>GENOME REANNOTATION</scope>
    <source>
        <strain evidence="4 5">Georgia GA2</strain>
    </source>
</reference>